<proteinExistence type="predicted"/>
<dbReference type="STRING" id="8005.ENSEEEP00000019693"/>
<evidence type="ECO:0000313" key="14">
    <source>
        <dbReference type="Proteomes" id="UP000314983"/>
    </source>
</evidence>
<feature type="transmembrane region" description="Helical" evidence="10">
    <location>
        <begin position="531"/>
        <end position="554"/>
    </location>
</feature>
<dbReference type="CTD" id="338313"/>
<dbReference type="OMA" id="VEMEDFT"/>
<reference evidence="14" key="1">
    <citation type="journal article" date="2014" name="Science">
        <title>Nonhuman genetics. Genomic basis for the convergent evolution of electric organs.</title>
        <authorList>
            <person name="Gallant J.R."/>
            <person name="Traeger L.L."/>
            <person name="Volkening J.D."/>
            <person name="Moffett H."/>
            <person name="Chen P.H."/>
            <person name="Novina C.D."/>
            <person name="Phillips G.N.Jr."/>
            <person name="Anand R."/>
            <person name="Wells G.B."/>
            <person name="Pinch M."/>
            <person name="Guth R."/>
            <person name="Unguez G.A."/>
            <person name="Albert J.S."/>
            <person name="Zakon H.H."/>
            <person name="Samanta M.P."/>
            <person name="Sussman M.R."/>
        </authorList>
    </citation>
    <scope>NUCLEOTIDE SEQUENCE [LARGE SCALE GENOMIC DNA]</scope>
</reference>
<keyword evidence="5 10" id="KW-0472">Membrane</keyword>
<organism evidence="13 14">
    <name type="scientific">Electrophorus electricus</name>
    <name type="common">Electric eel</name>
    <name type="synonym">Gymnotus electricus</name>
    <dbReference type="NCBI Taxonomy" id="8005"/>
    <lineage>
        <taxon>Eukaryota</taxon>
        <taxon>Metazoa</taxon>
        <taxon>Chordata</taxon>
        <taxon>Craniata</taxon>
        <taxon>Vertebrata</taxon>
        <taxon>Euteleostomi</taxon>
        <taxon>Actinopterygii</taxon>
        <taxon>Neopterygii</taxon>
        <taxon>Teleostei</taxon>
        <taxon>Ostariophysi</taxon>
        <taxon>Gymnotiformes</taxon>
        <taxon>Gymnotoidei</taxon>
        <taxon>Gymnotidae</taxon>
        <taxon>Electrophorus</taxon>
    </lineage>
</organism>
<accession>A0A4W4F4Q5</accession>
<dbReference type="CDD" id="cd00096">
    <property type="entry name" value="Ig"/>
    <property type="match status" value="1"/>
</dbReference>
<dbReference type="GO" id="GO:0005055">
    <property type="term" value="F:laminin receptor activity"/>
    <property type="evidence" value="ECO:0007669"/>
    <property type="project" value="TreeGrafter"/>
</dbReference>
<evidence type="ECO:0000256" key="5">
    <source>
        <dbReference type="ARBA" id="ARBA00023136"/>
    </source>
</evidence>
<reference evidence="14" key="2">
    <citation type="journal article" date="2017" name="Sci. Adv.">
        <title>A tail of two voltages: Proteomic comparison of the three electric organs of the electric eel.</title>
        <authorList>
            <person name="Traeger L.L."/>
            <person name="Sabat G."/>
            <person name="Barrett-Wilt G.A."/>
            <person name="Wells G.B."/>
            <person name="Sussman M.R."/>
        </authorList>
    </citation>
    <scope>NUCLEOTIDE SEQUENCE [LARGE SCALE GENOMIC DNA]</scope>
</reference>
<keyword evidence="3" id="KW-0677">Repeat</keyword>
<evidence type="ECO:0000256" key="1">
    <source>
        <dbReference type="ARBA" id="ARBA00004479"/>
    </source>
</evidence>
<evidence type="ECO:0000256" key="4">
    <source>
        <dbReference type="ARBA" id="ARBA00022989"/>
    </source>
</evidence>
<evidence type="ECO:0000256" key="11">
    <source>
        <dbReference type="SAM" id="SignalP"/>
    </source>
</evidence>
<evidence type="ECO:0000256" key="7">
    <source>
        <dbReference type="ARBA" id="ARBA00023180"/>
    </source>
</evidence>
<evidence type="ECO:0000256" key="3">
    <source>
        <dbReference type="ARBA" id="ARBA00022737"/>
    </source>
</evidence>
<reference evidence="13" key="5">
    <citation type="submission" date="2025-09" db="UniProtKB">
        <authorList>
            <consortium name="Ensembl"/>
        </authorList>
    </citation>
    <scope>IDENTIFICATION</scope>
</reference>
<dbReference type="InterPro" id="IPR013151">
    <property type="entry name" value="Immunoglobulin_dom"/>
</dbReference>
<evidence type="ECO:0000259" key="12">
    <source>
        <dbReference type="PROSITE" id="PS50835"/>
    </source>
</evidence>
<dbReference type="InterPro" id="IPR013106">
    <property type="entry name" value="Ig_V-set"/>
</dbReference>
<feature type="region of interest" description="Disordered" evidence="9">
    <location>
        <begin position="565"/>
        <end position="605"/>
    </location>
</feature>
<keyword evidence="2 10" id="KW-0812">Transmembrane</keyword>
<gene>
    <name evidence="13" type="primary">mcamb</name>
</gene>
<dbReference type="SMART" id="SM00409">
    <property type="entry name" value="IG"/>
    <property type="match status" value="5"/>
</dbReference>
<keyword evidence="4 10" id="KW-1133">Transmembrane helix</keyword>
<dbReference type="InterPro" id="IPR013162">
    <property type="entry name" value="CD80_C2-set"/>
</dbReference>
<dbReference type="GeneTree" id="ENSGT00940000155838"/>
<keyword evidence="7" id="KW-0325">Glycoprotein</keyword>
<keyword evidence="11" id="KW-0732">Signal</keyword>
<comment type="subcellular location">
    <subcellularLocation>
        <location evidence="1">Membrane</location>
        <topology evidence="1">Single-pass type I membrane protein</topology>
    </subcellularLocation>
</comment>
<dbReference type="RefSeq" id="XP_026869187.2">
    <property type="nucleotide sequence ID" value="XM_027013386.2"/>
</dbReference>
<dbReference type="Pfam" id="PF00047">
    <property type="entry name" value="ig"/>
    <property type="match status" value="1"/>
</dbReference>
<name>A0A4W4F4Q5_ELEEL</name>
<reference evidence="13" key="4">
    <citation type="submission" date="2025-08" db="UniProtKB">
        <authorList>
            <consortium name="Ensembl"/>
        </authorList>
    </citation>
    <scope>IDENTIFICATION</scope>
</reference>
<dbReference type="InterPro" id="IPR003599">
    <property type="entry name" value="Ig_sub"/>
</dbReference>
<dbReference type="Proteomes" id="UP000314983">
    <property type="component" value="Chromosome 15"/>
</dbReference>
<feature type="domain" description="Ig-like" evidence="12">
    <location>
        <begin position="335"/>
        <end position="414"/>
    </location>
</feature>
<dbReference type="InterPro" id="IPR013783">
    <property type="entry name" value="Ig-like_fold"/>
</dbReference>
<dbReference type="PANTHER" id="PTHR11973:SF18">
    <property type="entry name" value="CELL SURFACE GLYCOPROTEIN MUC18"/>
    <property type="match status" value="1"/>
</dbReference>
<dbReference type="InterPro" id="IPR036179">
    <property type="entry name" value="Ig-like_dom_sf"/>
</dbReference>
<feature type="domain" description="Ig-like" evidence="12">
    <location>
        <begin position="421"/>
        <end position="509"/>
    </location>
</feature>
<dbReference type="Pfam" id="PF13927">
    <property type="entry name" value="Ig_3"/>
    <property type="match status" value="1"/>
</dbReference>
<feature type="chain" id="PRO_5044226713" description="Ig-like domain-containing protein" evidence="11">
    <location>
        <begin position="19"/>
        <end position="605"/>
    </location>
</feature>
<dbReference type="AlphaFoldDB" id="A0A4W4F4Q5"/>
<evidence type="ECO:0000313" key="13">
    <source>
        <dbReference type="Ensembl" id="ENSEEEP00000019693.2"/>
    </source>
</evidence>
<dbReference type="SUPFAM" id="SSF48726">
    <property type="entry name" value="Immunoglobulin"/>
    <property type="match status" value="5"/>
</dbReference>
<dbReference type="GO" id="GO:0005886">
    <property type="term" value="C:plasma membrane"/>
    <property type="evidence" value="ECO:0007669"/>
    <property type="project" value="TreeGrafter"/>
</dbReference>
<dbReference type="PROSITE" id="PS50835">
    <property type="entry name" value="IG_LIKE"/>
    <property type="match status" value="5"/>
</dbReference>
<dbReference type="InterPro" id="IPR003598">
    <property type="entry name" value="Ig_sub2"/>
</dbReference>
<feature type="domain" description="Ig-like" evidence="12">
    <location>
        <begin position="18"/>
        <end position="130"/>
    </location>
</feature>
<keyword evidence="14" id="KW-1185">Reference proteome</keyword>
<evidence type="ECO:0000256" key="8">
    <source>
        <dbReference type="ARBA" id="ARBA00023319"/>
    </source>
</evidence>
<dbReference type="PANTHER" id="PTHR11973">
    <property type="entry name" value="CELL SURFACE GLYCOPROTEIN MUC18-RELATED"/>
    <property type="match status" value="1"/>
</dbReference>
<dbReference type="Ensembl" id="ENSEEET00000019911.2">
    <property type="protein sequence ID" value="ENSEEEP00000019693.2"/>
    <property type="gene ID" value="ENSEEEG00000009640.2"/>
</dbReference>
<evidence type="ECO:0000256" key="10">
    <source>
        <dbReference type="SAM" id="Phobius"/>
    </source>
</evidence>
<dbReference type="GeneID" id="113579442"/>
<feature type="domain" description="Ig-like" evidence="12">
    <location>
        <begin position="247"/>
        <end position="327"/>
    </location>
</feature>
<feature type="domain" description="Ig-like" evidence="12">
    <location>
        <begin position="134"/>
        <end position="223"/>
    </location>
</feature>
<keyword evidence="8" id="KW-0393">Immunoglobulin domain</keyword>
<dbReference type="Pfam" id="PF08205">
    <property type="entry name" value="C2-set_2"/>
    <property type="match status" value="1"/>
</dbReference>
<dbReference type="SMART" id="SM00408">
    <property type="entry name" value="IGc2"/>
    <property type="match status" value="3"/>
</dbReference>
<evidence type="ECO:0000256" key="6">
    <source>
        <dbReference type="ARBA" id="ARBA00023157"/>
    </source>
</evidence>
<feature type="signal peptide" evidence="11">
    <location>
        <begin position="1"/>
        <end position="18"/>
    </location>
</feature>
<feature type="compositionally biased region" description="Basic and acidic residues" evidence="9">
    <location>
        <begin position="565"/>
        <end position="588"/>
    </location>
</feature>
<reference evidence="13" key="3">
    <citation type="submission" date="2020-05" db="EMBL/GenBank/DDBJ databases">
        <title>Electrophorus electricus (electric eel) genome, fEleEle1, primary haplotype.</title>
        <authorList>
            <person name="Myers G."/>
            <person name="Meyer A."/>
            <person name="Fedrigo O."/>
            <person name="Formenti G."/>
            <person name="Rhie A."/>
            <person name="Tracey A."/>
            <person name="Sims Y."/>
            <person name="Jarvis E.D."/>
        </authorList>
    </citation>
    <scope>NUCLEOTIDE SEQUENCE [LARGE SCALE GENOMIC DNA]</scope>
</reference>
<dbReference type="Pfam" id="PF07686">
    <property type="entry name" value="V-set"/>
    <property type="match status" value="1"/>
</dbReference>
<dbReference type="InterPro" id="IPR051116">
    <property type="entry name" value="Surface_Rcpt/Adhesion_Mol"/>
</dbReference>
<dbReference type="InterPro" id="IPR007110">
    <property type="entry name" value="Ig-like_dom"/>
</dbReference>
<evidence type="ECO:0000256" key="9">
    <source>
        <dbReference type="SAM" id="MobiDB-lite"/>
    </source>
</evidence>
<dbReference type="Pfam" id="PF13895">
    <property type="entry name" value="Ig_2"/>
    <property type="match status" value="1"/>
</dbReference>
<keyword evidence="6" id="KW-1015">Disulfide bond</keyword>
<protein>
    <recommendedName>
        <fullName evidence="12">Ig-like domain-containing protein</fullName>
    </recommendedName>
</protein>
<evidence type="ECO:0000256" key="2">
    <source>
        <dbReference type="ARBA" id="ARBA00022692"/>
    </source>
</evidence>
<dbReference type="Gene3D" id="2.60.40.10">
    <property type="entry name" value="Immunoglobulins"/>
    <property type="match status" value="5"/>
</dbReference>
<sequence length="605" mass="66753">MGLLALTGLYVLVFQAWAQLEVSMEDRVEVLLGNVAEIPCIYSMSQLNGSLLVQWFARSPSGNEVKIYYKDKVVEVVSMGTDYSERINVSHAVDGTVGSSILTINDVRVKDEQEFVCQVQRNTSHTKLLVFSTPSVPHIELGSYTPTVNLKREEIASCEVNNAYPAPNITWYKNRLLLQSSVNNMELEKTVTQNPSGLFIARSTLFLQVEKADEDAEFYCEVSYFTIGGLHMMESQIFHVELHYSTTKVTISVDSPHRLVKEGDRVKIRCKGNGNPQPIFSFQHNSRSLNVELDHVVLDNVTRAHSGLYKCTSLDQVDFSELTDSLELMVHYLDPVVITSGGSSDMLDLGQHVSLTCNALSSLPTNTTWYKDGTVLEEGHILNLLNLSYDMAGTYVCEVHAPSLAELKRQNSLNITVRGKPVMVEEVAMISLDAEDSVNLTCSVKGHPIPDIQWNLSDNQTILGERITMTDYTIVSVITIRATSLVNASCVATNELGSAQAFSDIKPIQKPTATTAIIITSTRSTKEGNGVVIAVIIILILLLAILGSVLYFLYKKGKIPCGRSGKQDLMKEKSSKDDVEMKNSRSEEAVLLQGVNGGKRSPSDQ</sequence>